<dbReference type="PROSITE" id="PS50005">
    <property type="entry name" value="TPR"/>
    <property type="match status" value="1"/>
</dbReference>
<feature type="repeat" description="TPR" evidence="1">
    <location>
        <begin position="32"/>
        <end position="65"/>
    </location>
</feature>
<keyword evidence="1" id="KW-0802">TPR repeat</keyword>
<dbReference type="Proteomes" id="UP001594351">
    <property type="component" value="Unassembled WGS sequence"/>
</dbReference>
<proteinExistence type="predicted"/>
<sequence>MVNLALDRISQKHYDQALELLTGVVSIRADFLPAANALGTCYFYKGEYQQAKRHFLTAIELNPACIEPYFNLGQVLLQEQKADQEIHGIL</sequence>
<dbReference type="Pfam" id="PF13414">
    <property type="entry name" value="TPR_11"/>
    <property type="match status" value="1"/>
</dbReference>
<organism evidence="2 3">
    <name type="scientific">candidate division CSSED10-310 bacterium</name>
    <dbReference type="NCBI Taxonomy" id="2855610"/>
    <lineage>
        <taxon>Bacteria</taxon>
        <taxon>Bacteria division CSSED10-310</taxon>
    </lineage>
</organism>
<name>A0ABV6Z3Q4_UNCC1</name>
<dbReference type="Gene3D" id="1.25.40.10">
    <property type="entry name" value="Tetratricopeptide repeat domain"/>
    <property type="match status" value="1"/>
</dbReference>
<evidence type="ECO:0000256" key="1">
    <source>
        <dbReference type="PROSITE-ProRule" id="PRU00339"/>
    </source>
</evidence>
<dbReference type="SUPFAM" id="SSF48452">
    <property type="entry name" value="TPR-like"/>
    <property type="match status" value="1"/>
</dbReference>
<comment type="caution">
    <text evidence="2">The sequence shown here is derived from an EMBL/GenBank/DDBJ whole genome shotgun (WGS) entry which is preliminary data.</text>
</comment>
<keyword evidence="3" id="KW-1185">Reference proteome</keyword>
<dbReference type="InterPro" id="IPR011990">
    <property type="entry name" value="TPR-like_helical_dom_sf"/>
</dbReference>
<accession>A0ABV6Z3Q4</accession>
<dbReference type="SMART" id="SM00028">
    <property type="entry name" value="TPR"/>
    <property type="match status" value="1"/>
</dbReference>
<protein>
    <submittedName>
        <fullName evidence="2">Tetratricopeptide repeat protein</fullName>
    </submittedName>
</protein>
<evidence type="ECO:0000313" key="2">
    <source>
        <dbReference type="EMBL" id="MFC1853068.1"/>
    </source>
</evidence>
<dbReference type="EMBL" id="JBHPBY010000415">
    <property type="protein sequence ID" value="MFC1853068.1"/>
    <property type="molecule type" value="Genomic_DNA"/>
</dbReference>
<dbReference type="InterPro" id="IPR019734">
    <property type="entry name" value="TPR_rpt"/>
</dbReference>
<reference evidence="2 3" key="1">
    <citation type="submission" date="2024-09" db="EMBL/GenBank/DDBJ databases">
        <title>Laminarin stimulates single cell rates of sulfate reduction while oxygen inhibits transcriptomic activity in coastal marine sediment.</title>
        <authorList>
            <person name="Lindsay M."/>
            <person name="Orcutt B."/>
            <person name="Emerson D."/>
            <person name="Stepanauskas R."/>
            <person name="D'Angelo T."/>
        </authorList>
    </citation>
    <scope>NUCLEOTIDE SEQUENCE [LARGE SCALE GENOMIC DNA]</scope>
    <source>
        <strain evidence="2">SAG AM-311-K15</strain>
    </source>
</reference>
<evidence type="ECO:0000313" key="3">
    <source>
        <dbReference type="Proteomes" id="UP001594351"/>
    </source>
</evidence>
<gene>
    <name evidence="2" type="ORF">ACFL27_22955</name>
</gene>